<reference evidence="1" key="2">
    <citation type="submission" date="2021-02" db="EMBL/GenBank/DDBJ databases">
        <authorList>
            <person name="Kimball J.A."/>
            <person name="Haas M.W."/>
            <person name="Macchietto M."/>
            <person name="Kono T."/>
            <person name="Duquette J."/>
            <person name="Shao M."/>
        </authorList>
    </citation>
    <scope>NUCLEOTIDE SEQUENCE</scope>
    <source>
        <tissue evidence="1">Fresh leaf tissue</tissue>
    </source>
</reference>
<dbReference type="EMBL" id="JAAALK010000082">
    <property type="protein sequence ID" value="KAG8083814.1"/>
    <property type="molecule type" value="Genomic_DNA"/>
</dbReference>
<reference evidence="1" key="1">
    <citation type="journal article" date="2021" name="bioRxiv">
        <title>Whole Genome Assembly and Annotation of Northern Wild Rice, Zizania palustris L., Supports a Whole Genome Duplication in the Zizania Genus.</title>
        <authorList>
            <person name="Haas M."/>
            <person name="Kono T."/>
            <person name="Macchietto M."/>
            <person name="Millas R."/>
            <person name="McGilp L."/>
            <person name="Shao M."/>
            <person name="Duquette J."/>
            <person name="Hirsch C.N."/>
            <person name="Kimball J."/>
        </authorList>
    </citation>
    <scope>NUCLEOTIDE SEQUENCE</scope>
    <source>
        <tissue evidence="1">Fresh leaf tissue</tissue>
    </source>
</reference>
<name>A0A8J5TIB0_ZIZPA</name>
<gene>
    <name evidence="1" type="ORF">GUJ93_ZPchr0010g7951</name>
</gene>
<dbReference type="Proteomes" id="UP000729402">
    <property type="component" value="Unassembled WGS sequence"/>
</dbReference>
<evidence type="ECO:0000313" key="1">
    <source>
        <dbReference type="EMBL" id="KAG8083814.1"/>
    </source>
</evidence>
<protein>
    <submittedName>
        <fullName evidence="1">Uncharacterized protein</fullName>
    </submittedName>
</protein>
<sequence>MALQTPIKKTSLHAPNFAVGRSNTGGYHAENLMPAALELAYILTDLLPCSTCPNACHAARYLVLRCRDPDAEKRQHTVACY</sequence>
<keyword evidence="2" id="KW-1185">Reference proteome</keyword>
<evidence type="ECO:0000313" key="2">
    <source>
        <dbReference type="Proteomes" id="UP000729402"/>
    </source>
</evidence>
<organism evidence="1 2">
    <name type="scientific">Zizania palustris</name>
    <name type="common">Northern wild rice</name>
    <dbReference type="NCBI Taxonomy" id="103762"/>
    <lineage>
        <taxon>Eukaryota</taxon>
        <taxon>Viridiplantae</taxon>
        <taxon>Streptophyta</taxon>
        <taxon>Embryophyta</taxon>
        <taxon>Tracheophyta</taxon>
        <taxon>Spermatophyta</taxon>
        <taxon>Magnoliopsida</taxon>
        <taxon>Liliopsida</taxon>
        <taxon>Poales</taxon>
        <taxon>Poaceae</taxon>
        <taxon>BOP clade</taxon>
        <taxon>Oryzoideae</taxon>
        <taxon>Oryzeae</taxon>
        <taxon>Zizaniinae</taxon>
        <taxon>Zizania</taxon>
    </lineage>
</organism>
<comment type="caution">
    <text evidence="1">The sequence shown here is derived from an EMBL/GenBank/DDBJ whole genome shotgun (WGS) entry which is preliminary data.</text>
</comment>
<proteinExistence type="predicted"/>
<dbReference type="AlphaFoldDB" id="A0A8J5TIB0"/>
<accession>A0A8J5TIB0</accession>